<dbReference type="CDD" id="cd03809">
    <property type="entry name" value="GT4_MtfB-like"/>
    <property type="match status" value="1"/>
</dbReference>
<dbReference type="PANTHER" id="PTHR46401:SF2">
    <property type="entry name" value="GLYCOSYLTRANSFERASE WBBK-RELATED"/>
    <property type="match status" value="1"/>
</dbReference>
<dbReference type="SUPFAM" id="SSF53756">
    <property type="entry name" value="UDP-Glycosyltransferase/glycogen phosphorylase"/>
    <property type="match status" value="1"/>
</dbReference>
<comment type="caution">
    <text evidence="4">The sequence shown here is derived from an EMBL/GenBank/DDBJ whole genome shotgun (WGS) entry which is preliminary data.</text>
</comment>
<protein>
    <submittedName>
        <fullName evidence="4">Glycosyl transferase group 1</fullName>
    </submittedName>
</protein>
<dbReference type="PANTHER" id="PTHR46401">
    <property type="entry name" value="GLYCOSYLTRANSFERASE WBBK-RELATED"/>
    <property type="match status" value="1"/>
</dbReference>
<dbReference type="FunFam" id="3.40.50.2000:FF:000119">
    <property type="entry name" value="Glycosyl transferase group 1"/>
    <property type="match status" value="1"/>
</dbReference>
<evidence type="ECO:0000259" key="3">
    <source>
        <dbReference type="Pfam" id="PF13439"/>
    </source>
</evidence>
<dbReference type="InterPro" id="IPR001296">
    <property type="entry name" value="Glyco_trans_1"/>
</dbReference>
<evidence type="ECO:0000256" key="1">
    <source>
        <dbReference type="ARBA" id="ARBA00022679"/>
    </source>
</evidence>
<dbReference type="AlphaFoldDB" id="A0A0G0LQA8"/>
<proteinExistence type="predicted"/>
<name>A0A0G0LQA8_9BACT</name>
<evidence type="ECO:0000313" key="5">
    <source>
        <dbReference type="Proteomes" id="UP000034893"/>
    </source>
</evidence>
<sequence>MKIGLDISQVVHGTGVSSYIAQLVEHLAKIDKRNEYVLFGASLRGIGKFRDLKEKLASCKNFQFKIVPIPPTVLEFLWNRLHIVPVEKFIGEVDVFHSSDWIQPPVKSATTRKVTTVHDMVAYLFPSSLHPKITTTQKRRLSRVKKEVDIIIADSYSTREDLIKFLEIPEEKIKVIYLAASSDFKPQDEDKVQEVLEKYKIKKPYILSVATLEPRKNIQKLLDVFGQISKSRSDVNLVLSGKYGWGPGLSFKSDVPSGEQIIWTGYVPWDDLVALYSGCRVFVYPSLYEGFGLPILEAMACGAPVITSNNSSMAEIAKDAAILVDPRSESQLKRAIEMVLDLNLENYQKMVRASLDRARLYSWNKTARQTLEVYEEVVKTSSKLVVDSL</sequence>
<evidence type="ECO:0000313" key="4">
    <source>
        <dbReference type="EMBL" id="KKQ90145.1"/>
    </source>
</evidence>
<feature type="domain" description="Glycosyl transferase family 1" evidence="2">
    <location>
        <begin position="202"/>
        <end position="353"/>
    </location>
</feature>
<dbReference type="GO" id="GO:0009103">
    <property type="term" value="P:lipopolysaccharide biosynthetic process"/>
    <property type="evidence" value="ECO:0007669"/>
    <property type="project" value="TreeGrafter"/>
</dbReference>
<accession>A0A0G0LQA8</accession>
<dbReference type="EMBL" id="LBVP01000001">
    <property type="protein sequence ID" value="KKQ90145.1"/>
    <property type="molecule type" value="Genomic_DNA"/>
</dbReference>
<evidence type="ECO:0000259" key="2">
    <source>
        <dbReference type="Pfam" id="PF00534"/>
    </source>
</evidence>
<keyword evidence="1 4" id="KW-0808">Transferase</keyword>
<reference evidence="4 5" key="1">
    <citation type="journal article" date="2015" name="Nature">
        <title>rRNA introns, odd ribosomes, and small enigmatic genomes across a large radiation of phyla.</title>
        <authorList>
            <person name="Brown C.T."/>
            <person name="Hug L.A."/>
            <person name="Thomas B.C."/>
            <person name="Sharon I."/>
            <person name="Castelle C.J."/>
            <person name="Singh A."/>
            <person name="Wilkins M.J."/>
            <person name="Williams K.H."/>
            <person name="Banfield J.F."/>
        </authorList>
    </citation>
    <scope>NUCLEOTIDE SEQUENCE [LARGE SCALE GENOMIC DNA]</scope>
</reference>
<dbReference type="Proteomes" id="UP000034893">
    <property type="component" value="Unassembled WGS sequence"/>
</dbReference>
<dbReference type="Pfam" id="PF00534">
    <property type="entry name" value="Glycos_transf_1"/>
    <property type="match status" value="1"/>
</dbReference>
<dbReference type="PATRIC" id="fig|1618414.3.peg.13"/>
<dbReference type="GO" id="GO:0016757">
    <property type="term" value="F:glycosyltransferase activity"/>
    <property type="evidence" value="ECO:0007669"/>
    <property type="project" value="InterPro"/>
</dbReference>
<gene>
    <name evidence="4" type="ORF">UT12_C0001G0013</name>
</gene>
<dbReference type="Gene3D" id="3.40.50.2000">
    <property type="entry name" value="Glycogen Phosphorylase B"/>
    <property type="match status" value="2"/>
</dbReference>
<dbReference type="Pfam" id="PF13439">
    <property type="entry name" value="Glyco_transf_4"/>
    <property type="match status" value="1"/>
</dbReference>
<feature type="domain" description="Glycosyltransferase subfamily 4-like N-terminal" evidence="3">
    <location>
        <begin position="15"/>
        <end position="177"/>
    </location>
</feature>
<organism evidence="4 5">
    <name type="scientific">Candidatus Curtissbacteria bacterium GW2011_GWC2_38_9</name>
    <dbReference type="NCBI Taxonomy" id="1618414"/>
    <lineage>
        <taxon>Bacteria</taxon>
        <taxon>Candidatus Curtissiibacteriota</taxon>
    </lineage>
</organism>
<dbReference type="InterPro" id="IPR028098">
    <property type="entry name" value="Glyco_trans_4-like_N"/>
</dbReference>